<dbReference type="RefSeq" id="WP_206394223.1">
    <property type="nucleotide sequence ID" value="NZ_JAFDPW010000001.1"/>
</dbReference>
<evidence type="ECO:0000256" key="1">
    <source>
        <dbReference type="SAM" id="MobiDB-lite"/>
    </source>
</evidence>
<organism evidence="2 3">
    <name type="scientific">Pseudoclavibacter albus</name>
    <dbReference type="NCBI Taxonomy" id="272241"/>
    <lineage>
        <taxon>Bacteria</taxon>
        <taxon>Bacillati</taxon>
        <taxon>Actinomycetota</taxon>
        <taxon>Actinomycetes</taxon>
        <taxon>Micrococcales</taxon>
        <taxon>Microbacteriaceae</taxon>
        <taxon>Pseudoclavibacter</taxon>
    </lineage>
</organism>
<name>A0ABT2HVH7_9MICO</name>
<feature type="region of interest" description="Disordered" evidence="1">
    <location>
        <begin position="220"/>
        <end position="245"/>
    </location>
</feature>
<protein>
    <submittedName>
        <fullName evidence="2">Uncharacterized protein</fullName>
    </submittedName>
</protein>
<accession>A0ABT2HVH7</accession>
<evidence type="ECO:0000313" key="2">
    <source>
        <dbReference type="EMBL" id="MCT2042312.1"/>
    </source>
</evidence>
<evidence type="ECO:0000313" key="3">
    <source>
        <dbReference type="Proteomes" id="UP001525379"/>
    </source>
</evidence>
<proteinExistence type="predicted"/>
<keyword evidence="3" id="KW-1185">Reference proteome</keyword>
<dbReference type="Proteomes" id="UP001525379">
    <property type="component" value="Unassembled WGS sequence"/>
</dbReference>
<dbReference type="EMBL" id="JALXSQ010000007">
    <property type="protein sequence ID" value="MCT2042312.1"/>
    <property type="molecule type" value="Genomic_DNA"/>
</dbReference>
<comment type="caution">
    <text evidence="2">The sequence shown here is derived from an EMBL/GenBank/DDBJ whole genome shotgun (WGS) entry which is preliminary data.</text>
</comment>
<feature type="compositionally biased region" description="Acidic residues" evidence="1">
    <location>
        <begin position="225"/>
        <end position="235"/>
    </location>
</feature>
<reference evidence="2 3" key="1">
    <citation type="submission" date="2022-04" db="EMBL/GenBank/DDBJ databases">
        <title>Human microbiome associated bacterial genomes.</title>
        <authorList>
            <person name="Sandstrom S."/>
            <person name="Salamzade R."/>
            <person name="Kalan L.R."/>
        </authorList>
    </citation>
    <scope>NUCLEOTIDE SEQUENCE [LARGE SCALE GENOMIC DNA]</scope>
    <source>
        <strain evidence="3">p3-SID1799</strain>
    </source>
</reference>
<sequence>MTTVAQSGTPLGGQNETPYMGFGAAELLALGARAGDAEQSLWMKAFGFIPEWHTQTAHHLGFSSLAAREMIELGEDAMLLPAGPAVLVSEVLHNVKHALYVVPDPTVSESFVVLVSEEHALIMTRRPRKVVQIAQLVGESIPEALAEALDEILSESGELPVQVTVQSLGAEELGVLNLMNDESGEGYYMLHADAEGQVEASPLTADEFPELLEEMLELGALQAAEADDDQGDAESAEAAVKQEEQ</sequence>
<gene>
    <name evidence="2" type="ORF">M3D15_03005</name>
</gene>